<gene>
    <name evidence="2" type="ORF">PUW23_05670</name>
    <name evidence="3" type="ORF">PUW25_05215</name>
</gene>
<dbReference type="EMBL" id="CP118108">
    <property type="protein sequence ID" value="WDI03374.1"/>
    <property type="molecule type" value="Genomic_DNA"/>
</dbReference>
<evidence type="ECO:0000313" key="2">
    <source>
        <dbReference type="EMBL" id="WDH83715.1"/>
    </source>
</evidence>
<protein>
    <submittedName>
        <fullName evidence="2">Uncharacterized protein</fullName>
    </submittedName>
</protein>
<evidence type="ECO:0000313" key="4">
    <source>
        <dbReference type="Proteomes" id="UP001220962"/>
    </source>
</evidence>
<accession>A0AAX3N4R9</accession>
<dbReference type="RefSeq" id="WP_047912260.1">
    <property type="nucleotide sequence ID" value="NZ_CP118101.1"/>
</dbReference>
<evidence type="ECO:0000256" key="1">
    <source>
        <dbReference type="SAM" id="MobiDB-lite"/>
    </source>
</evidence>
<dbReference type="Proteomes" id="UP001221519">
    <property type="component" value="Chromosome"/>
</dbReference>
<organism evidence="2 4">
    <name type="scientific">Paenibacillus urinalis</name>
    <dbReference type="NCBI Taxonomy" id="521520"/>
    <lineage>
        <taxon>Bacteria</taxon>
        <taxon>Bacillati</taxon>
        <taxon>Bacillota</taxon>
        <taxon>Bacilli</taxon>
        <taxon>Bacillales</taxon>
        <taxon>Paenibacillaceae</taxon>
        <taxon>Paenibacillus</taxon>
    </lineage>
</organism>
<dbReference type="AlphaFoldDB" id="A0AAX3N4R9"/>
<dbReference type="EMBL" id="CP118101">
    <property type="protein sequence ID" value="WDH83715.1"/>
    <property type="molecule type" value="Genomic_DNA"/>
</dbReference>
<sequence length="136" mass="14978">MNNRPHTNEADFAYDRYKSMQEPDPLNTVPEDDLDYVNTYTEQTVSLDEDTTPLDAETAQKEPMQDVRSASSIEFAADEDFMERQDVLIRSTEPDLTSVPDADDIDANSPVDPAAPDPDAMHGTDLINGAGGSPEK</sequence>
<proteinExistence type="predicted"/>
<feature type="region of interest" description="Disordered" evidence="1">
    <location>
        <begin position="91"/>
        <end position="136"/>
    </location>
</feature>
<feature type="compositionally biased region" description="Basic and acidic residues" evidence="1">
    <location>
        <begin position="1"/>
        <end position="21"/>
    </location>
</feature>
<name>A0AAX3N4R9_9BACL</name>
<feature type="region of interest" description="Disordered" evidence="1">
    <location>
        <begin position="58"/>
        <end position="79"/>
    </location>
</feature>
<feature type="region of interest" description="Disordered" evidence="1">
    <location>
        <begin position="1"/>
        <end position="32"/>
    </location>
</feature>
<reference evidence="2 5" key="1">
    <citation type="submission" date="2023-02" db="EMBL/GenBank/DDBJ databases">
        <title>Pathogen: clinical or host-associated sample.</title>
        <authorList>
            <person name="Hergert J."/>
            <person name="Casey R."/>
            <person name="Wagner J."/>
            <person name="Young E.L."/>
            <person name="Oakeson K.F."/>
        </authorList>
    </citation>
    <scope>NUCLEOTIDE SEQUENCE</scope>
    <source>
        <strain evidence="3 5">2022CK-00829</strain>
        <strain evidence="2">2022CK-00830</strain>
    </source>
</reference>
<feature type="compositionally biased region" description="Low complexity" evidence="1">
    <location>
        <begin position="107"/>
        <end position="118"/>
    </location>
</feature>
<evidence type="ECO:0000313" key="5">
    <source>
        <dbReference type="Proteomes" id="UP001221519"/>
    </source>
</evidence>
<evidence type="ECO:0000313" key="3">
    <source>
        <dbReference type="EMBL" id="WDI03374.1"/>
    </source>
</evidence>
<dbReference type="Proteomes" id="UP001220962">
    <property type="component" value="Chromosome"/>
</dbReference>
<keyword evidence="5" id="KW-1185">Reference proteome</keyword>